<evidence type="ECO:0000313" key="2">
    <source>
        <dbReference type="EMBL" id="MEB3428926.1"/>
    </source>
</evidence>
<protein>
    <submittedName>
        <fullName evidence="1">Uncharacterized protein</fullName>
    </submittedName>
</protein>
<proteinExistence type="predicted"/>
<sequence>MEVLINMLCEAVIKKKIRLEMIGNNFGMRDKVEEKLKEIEKAE</sequence>
<comment type="caution">
    <text evidence="1">The sequence shown here is derived from an EMBL/GenBank/DDBJ whole genome shotgun (WGS) entry which is preliminary data.</text>
</comment>
<gene>
    <name evidence="1" type="ORF">VLK81_02370</name>
    <name evidence="2" type="ORF">VLK81_02615</name>
    <name evidence="3" type="ORF">VLK81_09585</name>
</gene>
<dbReference type="AlphaFoldDB" id="A0AAW9MWI2"/>
<name>A0AAW9MWI2_9FIRM</name>
<reference evidence="1 4" key="1">
    <citation type="submission" date="2024-01" db="EMBL/GenBank/DDBJ databases">
        <title>Complete genome sequence of Citroniella saccharovorans strain M6.X9, isolated from human fecal sample.</title>
        <authorList>
            <person name="Cheng G."/>
            <person name="Westerholm M."/>
            <person name="Schnurer A."/>
        </authorList>
    </citation>
    <scope>NUCLEOTIDE SEQUENCE [LARGE SCALE GENOMIC DNA]</scope>
    <source>
        <strain evidence="1 4">DSM 29873</strain>
    </source>
</reference>
<accession>A0AAW9MWI2</accession>
<evidence type="ECO:0000313" key="4">
    <source>
        <dbReference type="Proteomes" id="UP001357733"/>
    </source>
</evidence>
<evidence type="ECO:0000313" key="1">
    <source>
        <dbReference type="EMBL" id="MEB3428879.1"/>
    </source>
</evidence>
<keyword evidence="4" id="KW-1185">Reference proteome</keyword>
<dbReference type="EMBL" id="JAYKOT010000003">
    <property type="protein sequence ID" value="MEB3428926.1"/>
    <property type="molecule type" value="Genomic_DNA"/>
</dbReference>
<dbReference type="EMBL" id="JAYKOT010000002">
    <property type="protein sequence ID" value="MEB3428879.1"/>
    <property type="molecule type" value="Genomic_DNA"/>
</dbReference>
<organism evidence="1 4">
    <name type="scientific">Citroniella saccharovorans</name>
    <dbReference type="NCBI Taxonomy" id="2053367"/>
    <lineage>
        <taxon>Bacteria</taxon>
        <taxon>Bacillati</taxon>
        <taxon>Bacillota</taxon>
        <taxon>Tissierellia</taxon>
        <taxon>Tissierellales</taxon>
        <taxon>Peptoniphilaceae</taxon>
        <taxon>Citroniella</taxon>
    </lineage>
</organism>
<dbReference type="EMBL" id="JAYKOT010000003">
    <property type="protein sequence ID" value="MEB3430234.1"/>
    <property type="molecule type" value="Genomic_DNA"/>
</dbReference>
<evidence type="ECO:0000313" key="3">
    <source>
        <dbReference type="EMBL" id="MEB3430234.1"/>
    </source>
</evidence>
<dbReference type="RefSeq" id="WP_324618944.1">
    <property type="nucleotide sequence ID" value="NZ_JAYKOT010000002.1"/>
</dbReference>
<dbReference type="Proteomes" id="UP001357733">
    <property type="component" value="Unassembled WGS sequence"/>
</dbReference>